<dbReference type="InterPro" id="IPR051313">
    <property type="entry name" value="Bact_iron-sidero_bind"/>
</dbReference>
<keyword evidence="4" id="KW-0408">Iron</keyword>
<evidence type="ECO:0000256" key="6">
    <source>
        <dbReference type="SAM" id="SignalP"/>
    </source>
</evidence>
<name>A0ABW5L918_9SPHI</name>
<dbReference type="PANTHER" id="PTHR30532">
    <property type="entry name" value="IRON III DICITRATE-BINDING PERIPLASMIC PROTEIN"/>
    <property type="match status" value="1"/>
</dbReference>
<comment type="caution">
    <text evidence="8">The sequence shown here is derived from an EMBL/GenBank/DDBJ whole genome shotgun (WGS) entry which is preliminary data.</text>
</comment>
<dbReference type="Pfam" id="PF01497">
    <property type="entry name" value="Peripla_BP_2"/>
    <property type="match status" value="1"/>
</dbReference>
<keyword evidence="4" id="KW-0406">Ion transport</keyword>
<dbReference type="CDD" id="cd01140">
    <property type="entry name" value="FatB"/>
    <property type="match status" value="1"/>
</dbReference>
<protein>
    <submittedName>
        <fullName evidence="8">Siderophore ABC transporter substrate-binding protein</fullName>
    </submittedName>
</protein>
<keyword evidence="4" id="KW-0410">Iron transport</keyword>
<evidence type="ECO:0000256" key="2">
    <source>
        <dbReference type="ARBA" id="ARBA00008814"/>
    </source>
</evidence>
<evidence type="ECO:0000313" key="8">
    <source>
        <dbReference type="EMBL" id="MFD2556870.1"/>
    </source>
</evidence>
<dbReference type="PANTHER" id="PTHR30532:SF28">
    <property type="entry name" value="PETROBACTIN-BINDING PROTEIN YCLQ"/>
    <property type="match status" value="1"/>
</dbReference>
<proteinExistence type="inferred from homology"/>
<feature type="signal peptide" evidence="6">
    <location>
        <begin position="1"/>
        <end position="27"/>
    </location>
</feature>
<accession>A0ABW5L918</accession>
<dbReference type="Gene3D" id="3.40.50.1980">
    <property type="entry name" value="Nitrogenase molybdenum iron protein domain"/>
    <property type="match status" value="2"/>
</dbReference>
<comment type="similarity">
    <text evidence="2">Belongs to the bacterial solute-binding protein 8 family.</text>
</comment>
<dbReference type="InterPro" id="IPR002491">
    <property type="entry name" value="ABC_transptr_periplasmic_BD"/>
</dbReference>
<evidence type="ECO:0000256" key="4">
    <source>
        <dbReference type="ARBA" id="ARBA00022496"/>
    </source>
</evidence>
<evidence type="ECO:0000256" key="3">
    <source>
        <dbReference type="ARBA" id="ARBA00022448"/>
    </source>
</evidence>
<evidence type="ECO:0000313" key="9">
    <source>
        <dbReference type="Proteomes" id="UP001597440"/>
    </source>
</evidence>
<sequence>MKMSIRMMVGNLGKITMCGLLFLSAIACQSNSSNEKSEGGADSLITVHHKYGDIAVAVKPERVVVLDIGALETMKELGLVPTGVPKKFLPDYLSDYRDNPSITDVGSVIEPNFEAISALKPNLIFISTRQERFYEELSEIAPTVFVGTDNKNYLSSFEANVQMIASIFSEAALATIKLDSLKHRIETAQAKFKDDPNKALFLIYNNGKFSAFGKGSRFGFIHDVLGIKPVLDLEDESVHGQRVSNELIAEANPDYLFIVDRNAAVLGKTASREEVENKLIKMTNAYKNKKMFYLDPNVWFISGGGLTSINLMVDDIVQLIQ</sequence>
<dbReference type="PROSITE" id="PS50983">
    <property type="entry name" value="FE_B12_PBP"/>
    <property type="match status" value="1"/>
</dbReference>
<organism evidence="8 9">
    <name type="scientific">Sphingobacterium tabacisoli</name>
    <dbReference type="NCBI Taxonomy" id="2044855"/>
    <lineage>
        <taxon>Bacteria</taxon>
        <taxon>Pseudomonadati</taxon>
        <taxon>Bacteroidota</taxon>
        <taxon>Sphingobacteriia</taxon>
        <taxon>Sphingobacteriales</taxon>
        <taxon>Sphingobacteriaceae</taxon>
        <taxon>Sphingobacterium</taxon>
    </lineage>
</organism>
<feature type="chain" id="PRO_5046362152" evidence="6">
    <location>
        <begin position="28"/>
        <end position="321"/>
    </location>
</feature>
<keyword evidence="9" id="KW-1185">Reference proteome</keyword>
<keyword evidence="5 6" id="KW-0732">Signal</keyword>
<evidence type="ECO:0000259" key="7">
    <source>
        <dbReference type="PROSITE" id="PS50983"/>
    </source>
</evidence>
<dbReference type="InterPro" id="IPR033870">
    <property type="entry name" value="FatB"/>
</dbReference>
<evidence type="ECO:0000256" key="5">
    <source>
        <dbReference type="ARBA" id="ARBA00022729"/>
    </source>
</evidence>
<gene>
    <name evidence="8" type="ORF">ACFSQW_20945</name>
</gene>
<dbReference type="Proteomes" id="UP001597440">
    <property type="component" value="Unassembled WGS sequence"/>
</dbReference>
<keyword evidence="3" id="KW-0813">Transport</keyword>
<comment type="subcellular location">
    <subcellularLocation>
        <location evidence="1">Cell envelope</location>
    </subcellularLocation>
</comment>
<dbReference type="RefSeq" id="WP_246512591.1">
    <property type="nucleotide sequence ID" value="NZ_JAEQMU010000002.1"/>
</dbReference>
<feature type="domain" description="Fe/B12 periplasmic-binding" evidence="7">
    <location>
        <begin position="62"/>
        <end position="321"/>
    </location>
</feature>
<dbReference type="SUPFAM" id="SSF53807">
    <property type="entry name" value="Helical backbone' metal receptor"/>
    <property type="match status" value="1"/>
</dbReference>
<reference evidence="9" key="1">
    <citation type="journal article" date="2019" name="Int. J. Syst. Evol. Microbiol.">
        <title>The Global Catalogue of Microorganisms (GCM) 10K type strain sequencing project: providing services to taxonomists for standard genome sequencing and annotation.</title>
        <authorList>
            <consortium name="The Broad Institute Genomics Platform"/>
            <consortium name="The Broad Institute Genome Sequencing Center for Infectious Disease"/>
            <person name="Wu L."/>
            <person name="Ma J."/>
        </authorList>
    </citation>
    <scope>NUCLEOTIDE SEQUENCE [LARGE SCALE GENOMIC DNA]</scope>
    <source>
        <strain evidence="9">KCTC 52298</strain>
    </source>
</reference>
<evidence type="ECO:0000256" key="1">
    <source>
        <dbReference type="ARBA" id="ARBA00004196"/>
    </source>
</evidence>
<dbReference type="PROSITE" id="PS51257">
    <property type="entry name" value="PROKAR_LIPOPROTEIN"/>
    <property type="match status" value="1"/>
</dbReference>
<dbReference type="EMBL" id="JBHULD010000025">
    <property type="protein sequence ID" value="MFD2556870.1"/>
    <property type="molecule type" value="Genomic_DNA"/>
</dbReference>